<organism evidence="1 2">
    <name type="scientific">Pedobacter kyungheensis</name>
    <dbReference type="NCBI Taxonomy" id="1069985"/>
    <lineage>
        <taxon>Bacteria</taxon>
        <taxon>Pseudomonadati</taxon>
        <taxon>Bacteroidota</taxon>
        <taxon>Sphingobacteriia</taxon>
        <taxon>Sphingobacteriales</taxon>
        <taxon>Sphingobacteriaceae</taxon>
        <taxon>Pedobacter</taxon>
    </lineage>
</organism>
<gene>
    <name evidence="1" type="ORF">OC25_16680</name>
</gene>
<dbReference type="Proteomes" id="UP000031246">
    <property type="component" value="Unassembled WGS sequence"/>
</dbReference>
<evidence type="ECO:0000313" key="2">
    <source>
        <dbReference type="Proteomes" id="UP000031246"/>
    </source>
</evidence>
<comment type="caution">
    <text evidence="1">The sequence shown here is derived from an EMBL/GenBank/DDBJ whole genome shotgun (WGS) entry which is preliminary data.</text>
</comment>
<name>A0A0C1FH45_9SPHI</name>
<accession>A0A0C1FH45</accession>
<keyword evidence="2" id="KW-1185">Reference proteome</keyword>
<dbReference type="EMBL" id="JSYN01000020">
    <property type="protein sequence ID" value="KIA92322.1"/>
    <property type="molecule type" value="Genomic_DNA"/>
</dbReference>
<proteinExistence type="predicted"/>
<protein>
    <submittedName>
        <fullName evidence="1">Uncharacterized protein</fullName>
    </submittedName>
</protein>
<reference evidence="1 2" key="1">
    <citation type="submission" date="2014-10" db="EMBL/GenBank/DDBJ databases">
        <title>Pedobacter Kyungheensis.</title>
        <authorList>
            <person name="Anderson B.M."/>
            <person name="Newman J.D."/>
        </authorList>
    </citation>
    <scope>NUCLEOTIDE SEQUENCE [LARGE SCALE GENOMIC DNA]</scope>
    <source>
        <strain evidence="1 2">KACC 16221</strain>
    </source>
</reference>
<dbReference type="OrthoDB" id="10004030at2"/>
<sequence>MKILLKASIIILNIKQMKLFLTILVLFLGYSNLNAQQIPDSLKFRAQQFFYQRLLHIDSSKARRVALLQVDHKDRVKDVYGRFDLNTQGKAKILSDLDSTRLSKLAQILDPKELNILKKIGSN</sequence>
<evidence type="ECO:0000313" key="1">
    <source>
        <dbReference type="EMBL" id="KIA92322.1"/>
    </source>
</evidence>
<dbReference type="AlphaFoldDB" id="A0A0C1FH45"/>